<evidence type="ECO:0000256" key="1">
    <source>
        <dbReference type="ARBA" id="ARBA00004123"/>
    </source>
</evidence>
<evidence type="ECO:0000256" key="7">
    <source>
        <dbReference type="ARBA" id="ARBA00023125"/>
    </source>
</evidence>
<dbReference type="EMBL" id="CAJNOC010000864">
    <property type="protein sequence ID" value="CAF0811191.1"/>
    <property type="molecule type" value="Genomic_DNA"/>
</dbReference>
<dbReference type="GO" id="GO:0000978">
    <property type="term" value="F:RNA polymerase II cis-regulatory region sequence-specific DNA binding"/>
    <property type="evidence" value="ECO:0007669"/>
    <property type="project" value="TreeGrafter"/>
</dbReference>
<feature type="domain" description="C2H2-type" evidence="12">
    <location>
        <begin position="410"/>
        <end position="434"/>
    </location>
</feature>
<proteinExistence type="predicted"/>
<feature type="compositionally biased region" description="Acidic residues" evidence="11">
    <location>
        <begin position="298"/>
        <end position="333"/>
    </location>
</feature>
<dbReference type="GO" id="GO:0000785">
    <property type="term" value="C:chromatin"/>
    <property type="evidence" value="ECO:0007669"/>
    <property type="project" value="TreeGrafter"/>
</dbReference>
<dbReference type="FunFam" id="3.30.160.60:FF:000104">
    <property type="entry name" value="Transcriptional repressor protein YY1"/>
    <property type="match status" value="1"/>
</dbReference>
<evidence type="ECO:0000256" key="5">
    <source>
        <dbReference type="ARBA" id="ARBA00022833"/>
    </source>
</evidence>
<evidence type="ECO:0000256" key="8">
    <source>
        <dbReference type="ARBA" id="ARBA00023163"/>
    </source>
</evidence>
<accession>A0A813T8W8</accession>
<dbReference type="SMART" id="SM00355">
    <property type="entry name" value="ZnF_C2H2"/>
    <property type="match status" value="4"/>
</dbReference>
<feature type="domain" description="C2H2-type" evidence="12">
    <location>
        <begin position="439"/>
        <end position="466"/>
    </location>
</feature>
<name>A0A813T8W8_9BILA</name>
<keyword evidence="14" id="KW-1185">Reference proteome</keyword>
<organism evidence="13 14">
    <name type="scientific">Brachionus calyciflorus</name>
    <dbReference type="NCBI Taxonomy" id="104777"/>
    <lineage>
        <taxon>Eukaryota</taxon>
        <taxon>Metazoa</taxon>
        <taxon>Spiralia</taxon>
        <taxon>Gnathifera</taxon>
        <taxon>Rotifera</taxon>
        <taxon>Eurotatoria</taxon>
        <taxon>Monogononta</taxon>
        <taxon>Pseudotrocha</taxon>
        <taxon>Ploima</taxon>
        <taxon>Brachionidae</taxon>
        <taxon>Brachionus</taxon>
    </lineage>
</organism>
<keyword evidence="9" id="KW-0539">Nucleus</keyword>
<reference evidence="13" key="1">
    <citation type="submission" date="2021-02" db="EMBL/GenBank/DDBJ databases">
        <authorList>
            <person name="Nowell W R."/>
        </authorList>
    </citation>
    <scope>NUCLEOTIDE SEQUENCE</scope>
    <source>
        <strain evidence="13">Ploen Becks lab</strain>
    </source>
</reference>
<comment type="caution">
    <text evidence="13">The sequence shown here is derived from an EMBL/GenBank/DDBJ whole genome shotgun (WGS) entry which is preliminary data.</text>
</comment>
<keyword evidence="6" id="KW-0805">Transcription regulation</keyword>
<feature type="domain" description="C2H2-type" evidence="12">
    <location>
        <begin position="467"/>
        <end position="496"/>
    </location>
</feature>
<evidence type="ECO:0000256" key="3">
    <source>
        <dbReference type="ARBA" id="ARBA00022737"/>
    </source>
</evidence>
<evidence type="ECO:0000256" key="6">
    <source>
        <dbReference type="ARBA" id="ARBA00023015"/>
    </source>
</evidence>
<dbReference type="Gene3D" id="3.30.160.60">
    <property type="entry name" value="Classic Zinc Finger"/>
    <property type="match status" value="4"/>
</dbReference>
<keyword evidence="4 10" id="KW-0863">Zinc-finger</keyword>
<dbReference type="PANTHER" id="PTHR14003">
    <property type="entry name" value="TRANSCRIPTIONAL REPRESSOR PROTEIN YY"/>
    <property type="match status" value="1"/>
</dbReference>
<dbReference type="InterPro" id="IPR036236">
    <property type="entry name" value="Znf_C2H2_sf"/>
</dbReference>
<keyword evidence="8" id="KW-0804">Transcription</keyword>
<dbReference type="Pfam" id="PF00096">
    <property type="entry name" value="zf-C2H2"/>
    <property type="match status" value="3"/>
</dbReference>
<dbReference type="GO" id="GO:0008270">
    <property type="term" value="F:zinc ion binding"/>
    <property type="evidence" value="ECO:0007669"/>
    <property type="project" value="UniProtKB-KW"/>
</dbReference>
<dbReference type="SUPFAM" id="SSF57667">
    <property type="entry name" value="beta-beta-alpha zinc fingers"/>
    <property type="match status" value="3"/>
</dbReference>
<keyword evidence="7" id="KW-0238">DNA-binding</keyword>
<dbReference type="GO" id="GO:0005667">
    <property type="term" value="C:transcription regulator complex"/>
    <property type="evidence" value="ECO:0007669"/>
    <property type="project" value="TreeGrafter"/>
</dbReference>
<evidence type="ECO:0000256" key="4">
    <source>
        <dbReference type="ARBA" id="ARBA00022771"/>
    </source>
</evidence>
<feature type="domain" description="C2H2-type" evidence="12">
    <location>
        <begin position="497"/>
        <end position="526"/>
    </location>
</feature>
<dbReference type="OrthoDB" id="10264072at2759"/>
<feature type="region of interest" description="Disordered" evidence="11">
    <location>
        <begin position="289"/>
        <end position="333"/>
    </location>
</feature>
<evidence type="ECO:0000313" key="13">
    <source>
        <dbReference type="EMBL" id="CAF0811191.1"/>
    </source>
</evidence>
<evidence type="ECO:0000256" key="10">
    <source>
        <dbReference type="PROSITE-ProRule" id="PRU00042"/>
    </source>
</evidence>
<dbReference type="InterPro" id="IPR013087">
    <property type="entry name" value="Znf_C2H2_type"/>
</dbReference>
<evidence type="ECO:0000259" key="12">
    <source>
        <dbReference type="PROSITE" id="PS50157"/>
    </source>
</evidence>
<keyword evidence="5" id="KW-0862">Zinc</keyword>
<dbReference type="PROSITE" id="PS50157">
    <property type="entry name" value="ZINC_FINGER_C2H2_2"/>
    <property type="match status" value="4"/>
</dbReference>
<dbReference type="Proteomes" id="UP000663879">
    <property type="component" value="Unassembled WGS sequence"/>
</dbReference>
<dbReference type="GO" id="GO:0031519">
    <property type="term" value="C:PcG protein complex"/>
    <property type="evidence" value="ECO:0007669"/>
    <property type="project" value="TreeGrafter"/>
</dbReference>
<comment type="subcellular location">
    <subcellularLocation>
        <location evidence="1">Nucleus</location>
    </subcellularLocation>
</comment>
<dbReference type="AlphaFoldDB" id="A0A813T8W8"/>
<gene>
    <name evidence="13" type="ORF">OXX778_LOCUS6980</name>
</gene>
<evidence type="ECO:0000256" key="11">
    <source>
        <dbReference type="SAM" id="MobiDB-lite"/>
    </source>
</evidence>
<dbReference type="FunFam" id="3.30.160.60:FF:000163">
    <property type="entry name" value="transcriptional repressor protein YY1"/>
    <property type="match status" value="1"/>
</dbReference>
<sequence>MFYTSNNCSTSSGTDKNLLISNTSPILTSASLASINLMRNLNMIKNLDDKDDDDILLTDHLTLPSSVSSEDHLFPLISNNDIILNEELNDDVENSPKYTSDFLINQPLGQLIDVNNIPINLGNNSSSSSSSISSNSSNNSISASILTTTLSSLSKAVNFINQLDTPTKKKRKTNTISNLIQEKSKNEKRQKLEKLSEAKLVDKSSKIYDVSPQLQLKVLCSGDDSDNEENASACIGDNLTDIYKNLTKTSNYLNSNKNINNVQEECMNNNNNNNCNSISGLKLPTSLTSHNINHSNSDDMDDEEEELDEEECDDDDEMDEMDDNEDDGLNDEDDEDFFSENNLVENNFSFLNDAGQEVYLNNKKIKLPNCNNLGKTAKKLKNQVNLLNQDLTVNNIHTESSDSTQNNRSVSCPHKGCNKLFRDNAAMRKHLHTHGPRVHVCAECGKAFVESSKLKRHQLVHTGEKPFQCPFEGCGKKFSLDFNLRTHIRIHTGDRPFVCSFNGCNKRFAQSTNLKSHLLTHAKTKNSSNSSIGLDDQF</sequence>
<evidence type="ECO:0000256" key="9">
    <source>
        <dbReference type="ARBA" id="ARBA00023242"/>
    </source>
</evidence>
<keyword evidence="2" id="KW-0479">Metal-binding</keyword>
<evidence type="ECO:0000313" key="14">
    <source>
        <dbReference type="Proteomes" id="UP000663879"/>
    </source>
</evidence>
<dbReference type="FunFam" id="3.30.160.60:FF:000109">
    <property type="entry name" value="Transcriptional repressor protein YY1"/>
    <property type="match status" value="1"/>
</dbReference>
<evidence type="ECO:0000256" key="2">
    <source>
        <dbReference type="ARBA" id="ARBA00022723"/>
    </source>
</evidence>
<dbReference type="GO" id="GO:0000981">
    <property type="term" value="F:DNA-binding transcription factor activity, RNA polymerase II-specific"/>
    <property type="evidence" value="ECO:0007669"/>
    <property type="project" value="TreeGrafter"/>
</dbReference>
<dbReference type="PANTHER" id="PTHR14003:SF19">
    <property type="entry name" value="YY2 TRANSCRIPTION FACTOR"/>
    <property type="match status" value="1"/>
</dbReference>
<dbReference type="PROSITE" id="PS00028">
    <property type="entry name" value="ZINC_FINGER_C2H2_1"/>
    <property type="match status" value="3"/>
</dbReference>
<keyword evidence="3" id="KW-0677">Repeat</keyword>
<protein>
    <recommendedName>
        <fullName evidence="12">C2H2-type domain-containing protein</fullName>
    </recommendedName>
</protein>